<dbReference type="Pfam" id="PF03734">
    <property type="entry name" value="YkuD"/>
    <property type="match status" value="1"/>
</dbReference>
<dbReference type="InterPro" id="IPR050979">
    <property type="entry name" value="LD-transpeptidase"/>
</dbReference>
<dbReference type="GO" id="GO:0008360">
    <property type="term" value="P:regulation of cell shape"/>
    <property type="evidence" value="ECO:0007669"/>
    <property type="project" value="UniProtKB-UniRule"/>
</dbReference>
<protein>
    <submittedName>
        <fullName evidence="13">Lipoprotein-anchoring transpeptidase ErfK/SrfK</fullName>
    </submittedName>
</protein>
<feature type="region of interest" description="Disordered" evidence="10">
    <location>
        <begin position="19"/>
        <end position="166"/>
    </location>
</feature>
<evidence type="ECO:0000256" key="9">
    <source>
        <dbReference type="PROSITE-ProRule" id="PRU01373"/>
    </source>
</evidence>
<dbReference type="CDD" id="cd16913">
    <property type="entry name" value="YkuD_like"/>
    <property type="match status" value="1"/>
</dbReference>
<evidence type="ECO:0000256" key="8">
    <source>
        <dbReference type="ARBA" id="ARBA00023316"/>
    </source>
</evidence>
<dbReference type="GO" id="GO:0016757">
    <property type="term" value="F:glycosyltransferase activity"/>
    <property type="evidence" value="ECO:0007669"/>
    <property type="project" value="UniProtKB-KW"/>
</dbReference>
<evidence type="ECO:0000256" key="10">
    <source>
        <dbReference type="SAM" id="MobiDB-lite"/>
    </source>
</evidence>
<name>A0A1I7NCF0_9HYPH</name>
<feature type="signal peptide" evidence="11">
    <location>
        <begin position="1"/>
        <end position="23"/>
    </location>
</feature>
<dbReference type="RefSeq" id="WP_092866808.1">
    <property type="nucleotide sequence ID" value="NZ_FPCH01000002.1"/>
</dbReference>
<dbReference type="Proteomes" id="UP000199423">
    <property type="component" value="Unassembled WGS sequence"/>
</dbReference>
<feature type="region of interest" description="Disordered" evidence="10">
    <location>
        <begin position="325"/>
        <end position="362"/>
    </location>
</feature>
<evidence type="ECO:0000313" key="13">
    <source>
        <dbReference type="EMBL" id="SFV32350.1"/>
    </source>
</evidence>
<dbReference type="GO" id="GO:0071972">
    <property type="term" value="F:peptidoglycan L,D-transpeptidase activity"/>
    <property type="evidence" value="ECO:0007669"/>
    <property type="project" value="TreeGrafter"/>
</dbReference>
<reference evidence="14" key="1">
    <citation type="submission" date="2016-10" db="EMBL/GenBank/DDBJ databases">
        <authorList>
            <person name="Varghese N."/>
            <person name="Submissions S."/>
        </authorList>
    </citation>
    <scope>NUCLEOTIDE SEQUENCE [LARGE SCALE GENOMIC DNA]</scope>
    <source>
        <strain evidence="14">DSM 1565</strain>
    </source>
</reference>
<dbReference type="GO" id="GO:0071555">
    <property type="term" value="P:cell wall organization"/>
    <property type="evidence" value="ECO:0007669"/>
    <property type="project" value="UniProtKB-UniRule"/>
</dbReference>
<keyword evidence="13" id="KW-0449">Lipoprotein</keyword>
<evidence type="ECO:0000256" key="7">
    <source>
        <dbReference type="ARBA" id="ARBA00022984"/>
    </source>
</evidence>
<evidence type="ECO:0000256" key="3">
    <source>
        <dbReference type="ARBA" id="ARBA00022676"/>
    </source>
</evidence>
<dbReference type="OrthoDB" id="9813664at2"/>
<keyword evidence="14" id="KW-1185">Reference proteome</keyword>
<dbReference type="GO" id="GO:0005576">
    <property type="term" value="C:extracellular region"/>
    <property type="evidence" value="ECO:0007669"/>
    <property type="project" value="TreeGrafter"/>
</dbReference>
<comment type="similarity">
    <text evidence="2">Belongs to the YkuD family.</text>
</comment>
<keyword evidence="5" id="KW-0378">Hydrolase</keyword>
<keyword evidence="3" id="KW-0328">Glycosyltransferase</keyword>
<dbReference type="GO" id="GO:0018104">
    <property type="term" value="P:peptidoglycan-protein cross-linking"/>
    <property type="evidence" value="ECO:0007669"/>
    <property type="project" value="TreeGrafter"/>
</dbReference>
<dbReference type="SUPFAM" id="SSF141523">
    <property type="entry name" value="L,D-transpeptidase catalytic domain-like"/>
    <property type="match status" value="1"/>
</dbReference>
<proteinExistence type="inferred from homology"/>
<dbReference type="EMBL" id="FPCH01000002">
    <property type="protein sequence ID" value="SFV32350.1"/>
    <property type="molecule type" value="Genomic_DNA"/>
</dbReference>
<feature type="compositionally biased region" description="Low complexity" evidence="10">
    <location>
        <begin position="325"/>
        <end position="342"/>
    </location>
</feature>
<evidence type="ECO:0000256" key="2">
    <source>
        <dbReference type="ARBA" id="ARBA00005992"/>
    </source>
</evidence>
<evidence type="ECO:0000256" key="1">
    <source>
        <dbReference type="ARBA" id="ARBA00004752"/>
    </source>
</evidence>
<feature type="active site" description="Proton donor/acceptor" evidence="9">
    <location>
        <position position="274"/>
    </location>
</feature>
<dbReference type="UniPathway" id="UPA00219"/>
<evidence type="ECO:0000256" key="11">
    <source>
        <dbReference type="SAM" id="SignalP"/>
    </source>
</evidence>
<dbReference type="FunFam" id="2.40.440.10:FF:000002">
    <property type="entry name" value="L,D-transpeptidase ErfK/SrfK"/>
    <property type="match status" value="1"/>
</dbReference>
<evidence type="ECO:0000256" key="5">
    <source>
        <dbReference type="ARBA" id="ARBA00022801"/>
    </source>
</evidence>
<dbReference type="PANTHER" id="PTHR30582">
    <property type="entry name" value="L,D-TRANSPEPTIDASE"/>
    <property type="match status" value="1"/>
</dbReference>
<sequence>MKALFFAFVAATAIAGGASHVSAQQWDPWDGPRRPPAQVLPEDDDRYSDPAESDRDADDRYFDRRGAPSVDNRADNRAGSRNDDPRRYDPRYNGDPDYGDDRDGPRYDGPRYSDPRPTDRDYFNDPRYPASRYDERDDFGAWDAAPSADEEARLSKSPGRTGGDKPYIRAVAPAQVAFSGPYSPGSIVIDTGARKLYYVLSATSAYAYSIGVGRQGFTWTGKEKVSRVADWPDWYPPADMRRRKPELPERMLGGIRNPLGAKAIYLGNTLYRIHGTNDPKSIGKAESSGCFRMLNENVLHLASLVRVGTEVTVVRSLSGKIASNAKASAPRAATAKAASRPRTYARGATQPADDYDPYNGWH</sequence>
<organism evidence="13 14">
    <name type="scientific">Hyphomicrobium facile</name>
    <dbReference type="NCBI Taxonomy" id="51670"/>
    <lineage>
        <taxon>Bacteria</taxon>
        <taxon>Pseudomonadati</taxon>
        <taxon>Pseudomonadota</taxon>
        <taxon>Alphaproteobacteria</taxon>
        <taxon>Hyphomicrobiales</taxon>
        <taxon>Hyphomicrobiaceae</taxon>
        <taxon>Hyphomicrobium</taxon>
    </lineage>
</organism>
<dbReference type="PROSITE" id="PS52029">
    <property type="entry name" value="LD_TPASE"/>
    <property type="match status" value="1"/>
</dbReference>
<dbReference type="InterPro" id="IPR038063">
    <property type="entry name" value="Transpep_catalytic_dom"/>
</dbReference>
<keyword evidence="11" id="KW-0732">Signal</keyword>
<comment type="pathway">
    <text evidence="1 9">Cell wall biogenesis; peptidoglycan biosynthesis.</text>
</comment>
<dbReference type="PANTHER" id="PTHR30582:SF24">
    <property type="entry name" value="L,D-TRANSPEPTIDASE ERFK_SRFK-RELATED"/>
    <property type="match status" value="1"/>
</dbReference>
<accession>A0A1I7NCF0</accession>
<evidence type="ECO:0000256" key="6">
    <source>
        <dbReference type="ARBA" id="ARBA00022960"/>
    </source>
</evidence>
<feature type="compositionally biased region" description="Basic and acidic residues" evidence="10">
    <location>
        <begin position="47"/>
        <end position="124"/>
    </location>
</feature>
<evidence type="ECO:0000256" key="4">
    <source>
        <dbReference type="ARBA" id="ARBA00022679"/>
    </source>
</evidence>
<dbReference type="InterPro" id="IPR005490">
    <property type="entry name" value="LD_TPept_cat_dom"/>
</dbReference>
<feature type="active site" description="Nucleophile" evidence="9">
    <location>
        <position position="290"/>
    </location>
</feature>
<keyword evidence="7 9" id="KW-0573">Peptidoglycan synthesis</keyword>
<keyword evidence="4" id="KW-0808">Transferase</keyword>
<dbReference type="STRING" id="51670.SAMN04488557_1568"/>
<dbReference type="AlphaFoldDB" id="A0A1I7NCF0"/>
<dbReference type="Gene3D" id="2.40.440.10">
    <property type="entry name" value="L,D-transpeptidase catalytic domain-like"/>
    <property type="match status" value="1"/>
</dbReference>
<keyword evidence="6 9" id="KW-0133">Cell shape</keyword>
<evidence type="ECO:0000313" key="14">
    <source>
        <dbReference type="Proteomes" id="UP000199423"/>
    </source>
</evidence>
<feature type="chain" id="PRO_5011791580" evidence="11">
    <location>
        <begin position="24"/>
        <end position="362"/>
    </location>
</feature>
<keyword evidence="8 9" id="KW-0961">Cell wall biogenesis/degradation</keyword>
<feature type="domain" description="L,D-TPase catalytic" evidence="12">
    <location>
        <begin position="185"/>
        <end position="314"/>
    </location>
</feature>
<evidence type="ECO:0000259" key="12">
    <source>
        <dbReference type="PROSITE" id="PS52029"/>
    </source>
</evidence>
<gene>
    <name evidence="13" type="ORF">SAMN04488557_1568</name>
</gene>